<name>A0A5D3DH07_CUCMM</name>
<evidence type="ECO:0000313" key="2">
    <source>
        <dbReference type="EMBL" id="TYK22843.1"/>
    </source>
</evidence>
<feature type="region of interest" description="Disordered" evidence="1">
    <location>
        <begin position="374"/>
        <end position="399"/>
    </location>
</feature>
<accession>A0A5D3DH07</accession>
<dbReference type="PANTHER" id="PTHR33437:SF2">
    <property type="entry name" value="OS06G0361200 PROTEIN"/>
    <property type="match status" value="1"/>
</dbReference>
<comment type="caution">
    <text evidence="2">The sequence shown here is derived from an EMBL/GenBank/DDBJ whole genome shotgun (WGS) entry which is preliminary data.</text>
</comment>
<evidence type="ECO:0000313" key="3">
    <source>
        <dbReference type="Proteomes" id="UP000321947"/>
    </source>
</evidence>
<proteinExistence type="predicted"/>
<sequence length="399" mass="44730">MKENASEWYINLEPKVIDSWEQLEKKFLNRFYNTRCTPCTFEELTTHAHDMELSIVSRGAKDLSISEIRKDKKETKGAGKIVKTTVKESVVISTTPMKFSKRKELLEKQLIQQSECKRPEQVGKIDDPNYCKYHRVTSYSVEKYFVLKELILRLARKKKIKLDLEEDENPEVVASHAINATEEESIPPRSLEEEGVSKDLSRVVPLCAHGSLRIGTEEPQRGPKTAHGWPHHMSMTLACASRGQSQHCAMNSPGVWPHGTPRCPLVRPLAPSTNAHHNTCARAHAHGQAASPACTRTGMHAHQMPPMLAQARRTAPCVRASDRPQMHGAQHYALSPRPRCMQHSACGVPRAGLCPPRPRRGQMLLELSMTVGMTREDSRRPANACDRAGMRSSSPDGLY</sequence>
<dbReference type="Proteomes" id="UP000321947">
    <property type="component" value="Unassembled WGS sequence"/>
</dbReference>
<reference evidence="2 3" key="1">
    <citation type="submission" date="2019-08" db="EMBL/GenBank/DDBJ databases">
        <title>Draft genome sequences of two oriental melons (Cucumis melo L. var makuwa).</title>
        <authorList>
            <person name="Kwon S.-Y."/>
        </authorList>
    </citation>
    <scope>NUCLEOTIDE SEQUENCE [LARGE SCALE GENOMIC DNA]</scope>
    <source>
        <strain evidence="3">cv. Chang Bougi</strain>
        <tissue evidence="2">Leaf</tissue>
    </source>
</reference>
<dbReference type="EMBL" id="SSTD01004786">
    <property type="protein sequence ID" value="TYK22843.1"/>
    <property type="molecule type" value="Genomic_DNA"/>
</dbReference>
<protein>
    <submittedName>
        <fullName evidence="2">Ty3-gypsy retrotransposon protein</fullName>
    </submittedName>
</protein>
<dbReference type="AlphaFoldDB" id="A0A5D3DH07"/>
<gene>
    <name evidence="2" type="ORF">E5676_scaffold115G00250</name>
</gene>
<evidence type="ECO:0000256" key="1">
    <source>
        <dbReference type="SAM" id="MobiDB-lite"/>
    </source>
</evidence>
<dbReference type="PANTHER" id="PTHR33437">
    <property type="entry name" value="OS06G0361200 PROTEIN"/>
    <property type="match status" value="1"/>
</dbReference>
<organism evidence="2 3">
    <name type="scientific">Cucumis melo var. makuwa</name>
    <name type="common">Oriental melon</name>
    <dbReference type="NCBI Taxonomy" id="1194695"/>
    <lineage>
        <taxon>Eukaryota</taxon>
        <taxon>Viridiplantae</taxon>
        <taxon>Streptophyta</taxon>
        <taxon>Embryophyta</taxon>
        <taxon>Tracheophyta</taxon>
        <taxon>Spermatophyta</taxon>
        <taxon>Magnoliopsida</taxon>
        <taxon>eudicotyledons</taxon>
        <taxon>Gunneridae</taxon>
        <taxon>Pentapetalae</taxon>
        <taxon>rosids</taxon>
        <taxon>fabids</taxon>
        <taxon>Cucurbitales</taxon>
        <taxon>Cucurbitaceae</taxon>
        <taxon>Benincaseae</taxon>
        <taxon>Cucumis</taxon>
    </lineage>
</organism>